<evidence type="ECO:0000256" key="1">
    <source>
        <dbReference type="SAM" id="MobiDB-lite"/>
    </source>
</evidence>
<gene>
    <name evidence="2" type="ORF">F4148_15260</name>
</gene>
<dbReference type="AlphaFoldDB" id="A0A6B1G2A1"/>
<proteinExistence type="predicted"/>
<organism evidence="2">
    <name type="scientific">Caldilineaceae bacterium SB0675_bin_29</name>
    <dbReference type="NCBI Taxonomy" id="2605266"/>
    <lineage>
        <taxon>Bacteria</taxon>
        <taxon>Bacillati</taxon>
        <taxon>Chloroflexota</taxon>
        <taxon>Caldilineae</taxon>
        <taxon>Caldilineales</taxon>
        <taxon>Caldilineaceae</taxon>
    </lineage>
</organism>
<dbReference type="EMBL" id="VYDA01000537">
    <property type="protein sequence ID" value="MYH63049.1"/>
    <property type="molecule type" value="Genomic_DNA"/>
</dbReference>
<sequence>MPKTVDDAKTLTEHDKPKFEKWAASLTPGMEADKKQVADGAIDGRGRYPLRKGVFVGVVSQVKGGTSGLGPLDVRAFNGARQQANADMGVFTCFEEKVTNGMRLSMRDGPKSGPSCKSTPWKFTLQRGNPTSR</sequence>
<evidence type="ECO:0000313" key="2">
    <source>
        <dbReference type="EMBL" id="MYH63049.1"/>
    </source>
</evidence>
<comment type="caution">
    <text evidence="2">The sequence shown here is derived from an EMBL/GenBank/DDBJ whole genome shotgun (WGS) entry which is preliminary data.</text>
</comment>
<name>A0A6B1G2A1_9CHLR</name>
<reference evidence="2" key="1">
    <citation type="submission" date="2019-09" db="EMBL/GenBank/DDBJ databases">
        <title>Characterisation of the sponge microbiome using genome-centric metagenomics.</title>
        <authorList>
            <person name="Engelberts J.P."/>
            <person name="Robbins S.J."/>
            <person name="De Goeij J.M."/>
            <person name="Aranda M."/>
            <person name="Bell S.C."/>
            <person name="Webster N.S."/>
        </authorList>
    </citation>
    <scope>NUCLEOTIDE SEQUENCE</scope>
    <source>
        <strain evidence="2">SB0675_bin_29</strain>
    </source>
</reference>
<protein>
    <submittedName>
        <fullName evidence="2">Uncharacterized protein</fullName>
    </submittedName>
</protein>
<feature type="region of interest" description="Disordered" evidence="1">
    <location>
        <begin position="104"/>
        <end position="133"/>
    </location>
</feature>
<accession>A0A6B1G2A1</accession>